<dbReference type="CDD" id="cd00830">
    <property type="entry name" value="KAS_III"/>
    <property type="match status" value="1"/>
</dbReference>
<dbReference type="PROSITE" id="PS50075">
    <property type="entry name" value="CARRIER"/>
    <property type="match status" value="1"/>
</dbReference>
<comment type="subunit">
    <text evidence="12">Homodimer.</text>
</comment>
<keyword evidence="7 12" id="KW-0443">Lipid metabolism</keyword>
<evidence type="ECO:0000256" key="4">
    <source>
        <dbReference type="ARBA" id="ARBA00022553"/>
    </source>
</evidence>
<dbReference type="Gene3D" id="3.40.47.10">
    <property type="match status" value="2"/>
</dbReference>
<dbReference type="InterPro" id="IPR016039">
    <property type="entry name" value="Thiolase-like"/>
</dbReference>
<dbReference type="EMBL" id="BSUJ01000001">
    <property type="protein sequence ID" value="GMA20000.1"/>
    <property type="molecule type" value="Genomic_DNA"/>
</dbReference>
<keyword evidence="9 12" id="KW-0511">Multifunctional enzyme</keyword>
<name>A0ABQ6HPC0_9MICO</name>
<evidence type="ECO:0000256" key="6">
    <source>
        <dbReference type="ARBA" id="ARBA00022832"/>
    </source>
</evidence>
<organism evidence="15 16">
    <name type="scientific">Arsenicicoccus piscis</name>
    <dbReference type="NCBI Taxonomy" id="673954"/>
    <lineage>
        <taxon>Bacteria</taxon>
        <taxon>Bacillati</taxon>
        <taxon>Actinomycetota</taxon>
        <taxon>Actinomycetes</taxon>
        <taxon>Micrococcales</taxon>
        <taxon>Intrasporangiaceae</taxon>
        <taxon>Arsenicicoccus</taxon>
    </lineage>
</organism>
<keyword evidence="2 11" id="KW-0596">Phosphopantetheine</keyword>
<feature type="compositionally biased region" description="Polar residues" evidence="13">
    <location>
        <begin position="353"/>
        <end position="363"/>
    </location>
</feature>
<evidence type="ECO:0000313" key="15">
    <source>
        <dbReference type="EMBL" id="GMA20000.1"/>
    </source>
</evidence>
<evidence type="ECO:0000256" key="13">
    <source>
        <dbReference type="SAM" id="MobiDB-lite"/>
    </source>
</evidence>
<feature type="active site" evidence="12">
    <location>
        <position position="125"/>
    </location>
</feature>
<dbReference type="InterPro" id="IPR009081">
    <property type="entry name" value="PP-bd_ACP"/>
</dbReference>
<dbReference type="Proteomes" id="UP001157109">
    <property type="component" value="Unassembled WGS sequence"/>
</dbReference>
<protein>
    <recommendedName>
        <fullName evidence="11 12">Multifunctional fusion protein</fullName>
    </recommendedName>
    <domain>
        <recommendedName>
            <fullName evidence="12">Beta-ketoacyl-[acyl-carrier-protein] synthase III</fullName>
            <shortName evidence="12">Beta-ketoacyl-ACP synthase III</shortName>
            <shortName evidence="12">KAS III</shortName>
            <ecNumber evidence="12">2.3.1.180</ecNumber>
        </recommendedName>
        <alternativeName>
            <fullName evidence="12">3-oxoacyl-[acyl-carrier-protein] synthase 3</fullName>
        </alternativeName>
        <alternativeName>
            <fullName evidence="12">3-oxoacyl-[acyl-carrier-protein] synthase III</fullName>
        </alternativeName>
    </domain>
    <domain>
        <recommendedName>
            <fullName evidence="11">Acyl carrier protein</fullName>
            <shortName evidence="11">ACP</shortName>
        </recommendedName>
    </domain>
</protein>
<dbReference type="InterPro" id="IPR036736">
    <property type="entry name" value="ACP-like_sf"/>
</dbReference>
<evidence type="ECO:0000256" key="10">
    <source>
        <dbReference type="ARBA" id="ARBA00023315"/>
    </source>
</evidence>
<feature type="modified residue" description="O-(pantetheine 4'-phosphoryl)serine" evidence="11">
    <location>
        <position position="428"/>
    </location>
</feature>
<comment type="function">
    <text evidence="12">Catalyzes the condensation reaction of fatty acid synthesis by the addition to an acyl acceptor of two carbons from malonyl-ACP. Catalyzes the first condensation reaction which initiates fatty acid synthesis and may therefore play a role in governing the total rate of fatty acid production. Possesses both acetoacetyl-ACP synthase and acetyl transacylase activities. Its substrate specificity determines the biosynthesis of branched-chain and/or straight-chain of fatty acids.</text>
</comment>
<evidence type="ECO:0000256" key="11">
    <source>
        <dbReference type="HAMAP-Rule" id="MF_01217"/>
    </source>
</evidence>
<keyword evidence="10 12" id="KW-0012">Acyltransferase</keyword>
<dbReference type="HAMAP" id="MF_01217">
    <property type="entry name" value="Acyl_carrier"/>
    <property type="match status" value="1"/>
</dbReference>
<dbReference type="SUPFAM" id="SSF47336">
    <property type="entry name" value="ACP-like"/>
    <property type="match status" value="1"/>
</dbReference>
<dbReference type="InterPro" id="IPR003231">
    <property type="entry name" value="ACP"/>
</dbReference>
<dbReference type="EC" id="2.3.1.180" evidence="12"/>
<comment type="pathway">
    <text evidence="12">Lipid metabolism; fatty acid biosynthesis.</text>
</comment>
<keyword evidence="4 11" id="KW-0597">Phosphoprotein</keyword>
<feature type="region of interest" description="ACP-binding" evidence="12">
    <location>
        <begin position="270"/>
        <end position="274"/>
    </location>
</feature>
<feature type="region of interest" description="Disordered" evidence="13">
    <location>
        <begin position="351"/>
        <end position="385"/>
    </location>
</feature>
<evidence type="ECO:0000256" key="2">
    <source>
        <dbReference type="ARBA" id="ARBA00022450"/>
    </source>
</evidence>
<evidence type="ECO:0000256" key="5">
    <source>
        <dbReference type="ARBA" id="ARBA00022679"/>
    </source>
</evidence>
<keyword evidence="8 12" id="KW-0275">Fatty acid biosynthesis</keyword>
<keyword evidence="16" id="KW-1185">Reference proteome</keyword>
<comment type="PTM">
    <text evidence="11">4'-phosphopantetheine is transferred from CoA to a specific serine of apo-ACP by AcpS. This modification is essential for activity because fatty acids are bound in thioester linkage to the sulfhydryl of the prosthetic group.</text>
</comment>
<keyword evidence="12" id="KW-0963">Cytoplasm</keyword>
<dbReference type="NCBIfam" id="NF006829">
    <property type="entry name" value="PRK09352.1"/>
    <property type="match status" value="1"/>
</dbReference>
<keyword evidence="6 12" id="KW-0276">Fatty acid metabolism</keyword>
<evidence type="ECO:0000256" key="9">
    <source>
        <dbReference type="ARBA" id="ARBA00023268"/>
    </source>
</evidence>
<evidence type="ECO:0000256" key="3">
    <source>
        <dbReference type="ARBA" id="ARBA00022516"/>
    </source>
</evidence>
<evidence type="ECO:0000313" key="16">
    <source>
        <dbReference type="Proteomes" id="UP001157109"/>
    </source>
</evidence>
<dbReference type="NCBIfam" id="NF002148">
    <property type="entry name" value="PRK00982.1-2"/>
    <property type="match status" value="1"/>
</dbReference>
<accession>A0ABQ6HPC0</accession>
<reference evidence="16" key="1">
    <citation type="journal article" date="2019" name="Int. J. Syst. Evol. Microbiol.">
        <title>The Global Catalogue of Microorganisms (GCM) 10K type strain sequencing project: providing services to taxonomists for standard genome sequencing and annotation.</title>
        <authorList>
            <consortium name="The Broad Institute Genomics Platform"/>
            <consortium name="The Broad Institute Genome Sequencing Center for Infectious Disease"/>
            <person name="Wu L."/>
            <person name="Ma J."/>
        </authorList>
    </citation>
    <scope>NUCLEOTIDE SEQUENCE [LARGE SCALE GENOMIC DNA]</scope>
    <source>
        <strain evidence="16">NBRC 105830</strain>
    </source>
</reference>
<comment type="domain">
    <text evidence="12">The last Arg residue of the ACP-binding site is essential for the weak association between ACP/AcpP and FabH.</text>
</comment>
<comment type="similarity">
    <text evidence="1 12">Belongs to the thiolase-like superfamily. FabH family.</text>
</comment>
<comment type="similarity">
    <text evidence="11">Belongs to the acyl carrier protein (ACP) family.</text>
</comment>
<dbReference type="Pfam" id="PF08545">
    <property type="entry name" value="ACP_syn_III"/>
    <property type="match status" value="1"/>
</dbReference>
<feature type="active site" evidence="12">
    <location>
        <position position="269"/>
    </location>
</feature>
<evidence type="ECO:0000259" key="14">
    <source>
        <dbReference type="PROSITE" id="PS50075"/>
    </source>
</evidence>
<dbReference type="SUPFAM" id="SSF53901">
    <property type="entry name" value="Thiolase-like"/>
    <property type="match status" value="1"/>
</dbReference>
<gene>
    <name evidence="11" type="primary">acpP</name>
    <name evidence="12" type="synonym">fabH</name>
    <name evidence="15" type="ORF">GCM10025862_20210</name>
</gene>
<dbReference type="InterPro" id="IPR013751">
    <property type="entry name" value="ACP_syn_III_N"/>
</dbReference>
<dbReference type="PANTHER" id="PTHR43091">
    <property type="entry name" value="3-OXOACYL-[ACYL-CARRIER-PROTEIN] SYNTHASE"/>
    <property type="match status" value="1"/>
</dbReference>
<comment type="caution">
    <text evidence="15">The sequence shown here is derived from an EMBL/GenBank/DDBJ whole genome shotgun (WGS) entry which is preliminary data.</text>
</comment>
<feature type="domain" description="Carrier" evidence="14">
    <location>
        <begin position="390"/>
        <end position="468"/>
    </location>
</feature>
<dbReference type="Pfam" id="PF08541">
    <property type="entry name" value="ACP_syn_III_C"/>
    <property type="match status" value="1"/>
</dbReference>
<evidence type="ECO:0000256" key="1">
    <source>
        <dbReference type="ARBA" id="ARBA00008642"/>
    </source>
</evidence>
<dbReference type="NCBIfam" id="NF002147">
    <property type="entry name" value="PRK00982.1-1"/>
    <property type="match status" value="1"/>
</dbReference>
<comment type="function">
    <text evidence="11">Carrier of the growing fatty acid chain in fatty acid biosynthesis.</text>
</comment>
<dbReference type="NCBIfam" id="TIGR00747">
    <property type="entry name" value="fabH"/>
    <property type="match status" value="1"/>
</dbReference>
<dbReference type="InterPro" id="IPR013747">
    <property type="entry name" value="ACP_syn_III_C"/>
</dbReference>
<dbReference type="Pfam" id="PF00550">
    <property type="entry name" value="PP-binding"/>
    <property type="match status" value="1"/>
</dbReference>
<keyword evidence="5 12" id="KW-0808">Transferase</keyword>
<dbReference type="InterPro" id="IPR004655">
    <property type="entry name" value="FabH"/>
</dbReference>
<comment type="subcellular location">
    <subcellularLocation>
        <location evidence="12">Cytoplasm</location>
    </subcellularLocation>
</comment>
<evidence type="ECO:0000256" key="8">
    <source>
        <dbReference type="ARBA" id="ARBA00023160"/>
    </source>
</evidence>
<dbReference type="HAMAP" id="MF_01815">
    <property type="entry name" value="FabH"/>
    <property type="match status" value="1"/>
</dbReference>
<comment type="catalytic activity">
    <reaction evidence="12">
        <text>malonyl-[ACP] + acetyl-CoA + H(+) = 3-oxobutanoyl-[ACP] + CO2 + CoA</text>
        <dbReference type="Rhea" id="RHEA:12080"/>
        <dbReference type="Rhea" id="RHEA-COMP:9623"/>
        <dbReference type="Rhea" id="RHEA-COMP:9625"/>
        <dbReference type="ChEBI" id="CHEBI:15378"/>
        <dbReference type="ChEBI" id="CHEBI:16526"/>
        <dbReference type="ChEBI" id="CHEBI:57287"/>
        <dbReference type="ChEBI" id="CHEBI:57288"/>
        <dbReference type="ChEBI" id="CHEBI:78449"/>
        <dbReference type="ChEBI" id="CHEBI:78450"/>
        <dbReference type="EC" id="2.3.1.180"/>
    </reaction>
</comment>
<evidence type="ECO:0000256" key="7">
    <source>
        <dbReference type="ARBA" id="ARBA00023098"/>
    </source>
</evidence>
<feature type="active site" evidence="12">
    <location>
        <position position="300"/>
    </location>
</feature>
<evidence type="ECO:0000256" key="12">
    <source>
        <dbReference type="HAMAP-Rule" id="MF_01815"/>
    </source>
</evidence>
<proteinExistence type="inferred from homology"/>
<dbReference type="NCBIfam" id="NF002150">
    <property type="entry name" value="PRK00982.1-4"/>
    <property type="match status" value="1"/>
</dbReference>
<sequence length="469" mass="49670">MSDRPRLAQHEGARHSRIHGVGGYRPERVVTNEEVCTWIDSSDEWIRSRSGIEERRFAADDETVIDMAVSAGRDALEHAGISADQLGSVIVATVTHPFQTPSAAAAVTHALGAGAAAAMDISAACAGYCYGIGLADAMVRAGTSDYVLVIGVEKLSDFTDRTDRGTAFIFGDGAGAAVVGPSDFPGIGPTVWGSKGEDWDVIRNRESWIDLRDGAKGGAAPTEEMPWSYLTMQGQSVFRWAVYSMAPIAQQALDAAGITADQLDAFIPHQANIRIVDALVKQLKLPSHVPVADDIRHQGNTSAASIPLATRRMLDEGEVSSGGLALQIGFGAGLVYGAQVIVLPDPQTLPAPGQQTGITSSRGPTGYSGRPSAATPRTSVHEPKEHHMALSENEILDGLAEIINEETGLDAADVQPDKSFTDDLDIDSLSMMTIVVNAEEKFGVRIPDEEVKNLKTVKDAVSYIAGAQS</sequence>
<dbReference type="Gene3D" id="1.10.1200.10">
    <property type="entry name" value="ACP-like"/>
    <property type="match status" value="1"/>
</dbReference>
<keyword evidence="3 12" id="KW-0444">Lipid biosynthesis</keyword>
<dbReference type="PANTHER" id="PTHR43091:SF1">
    <property type="entry name" value="BETA-KETOACYL-[ACYL-CARRIER-PROTEIN] SYNTHASE III, CHLOROPLASTIC"/>
    <property type="match status" value="1"/>
</dbReference>